<dbReference type="Proteomes" id="UP000835052">
    <property type="component" value="Unassembled WGS sequence"/>
</dbReference>
<name>A0A8S1GR32_9PELO</name>
<feature type="transmembrane region" description="Helical" evidence="2">
    <location>
        <begin position="54"/>
        <end position="79"/>
    </location>
</feature>
<gene>
    <name evidence="3" type="ORF">CAUJ_LOCUS1283</name>
</gene>
<keyword evidence="4" id="KW-1185">Reference proteome</keyword>
<evidence type="ECO:0000313" key="4">
    <source>
        <dbReference type="Proteomes" id="UP000835052"/>
    </source>
</evidence>
<reference evidence="3" key="1">
    <citation type="submission" date="2020-10" db="EMBL/GenBank/DDBJ databases">
        <authorList>
            <person name="Kikuchi T."/>
        </authorList>
    </citation>
    <scope>NUCLEOTIDE SEQUENCE</scope>
    <source>
        <strain evidence="3">NKZ352</strain>
    </source>
</reference>
<dbReference type="AlphaFoldDB" id="A0A8S1GR32"/>
<keyword evidence="2" id="KW-1133">Transmembrane helix</keyword>
<organism evidence="3 4">
    <name type="scientific">Caenorhabditis auriculariae</name>
    <dbReference type="NCBI Taxonomy" id="2777116"/>
    <lineage>
        <taxon>Eukaryota</taxon>
        <taxon>Metazoa</taxon>
        <taxon>Ecdysozoa</taxon>
        <taxon>Nematoda</taxon>
        <taxon>Chromadorea</taxon>
        <taxon>Rhabditida</taxon>
        <taxon>Rhabditina</taxon>
        <taxon>Rhabditomorpha</taxon>
        <taxon>Rhabditoidea</taxon>
        <taxon>Rhabditidae</taxon>
        <taxon>Peloderinae</taxon>
        <taxon>Caenorhabditis</taxon>
    </lineage>
</organism>
<feature type="region of interest" description="Disordered" evidence="1">
    <location>
        <begin position="103"/>
        <end position="122"/>
    </location>
</feature>
<accession>A0A8S1GR32</accession>
<sequence length="122" mass="13812">MSPSADDEPKQLLLLAYEQLSLVCLGEYSYVMSWKMKDEVKDGDSTFGRDLESVAFAVLLFLLGGVVLFISCFIVTKCLQCYKARQRRLRRLAMGEDDEIDSLDFEEETPCHDSGNPPLVHL</sequence>
<evidence type="ECO:0000313" key="3">
    <source>
        <dbReference type="EMBL" id="CAD6185364.1"/>
    </source>
</evidence>
<keyword evidence="2" id="KW-0812">Transmembrane</keyword>
<protein>
    <submittedName>
        <fullName evidence="3">Uncharacterized protein</fullName>
    </submittedName>
</protein>
<evidence type="ECO:0000256" key="1">
    <source>
        <dbReference type="SAM" id="MobiDB-lite"/>
    </source>
</evidence>
<evidence type="ECO:0000256" key="2">
    <source>
        <dbReference type="SAM" id="Phobius"/>
    </source>
</evidence>
<dbReference type="EMBL" id="CAJGYM010000002">
    <property type="protein sequence ID" value="CAD6185364.1"/>
    <property type="molecule type" value="Genomic_DNA"/>
</dbReference>
<proteinExistence type="predicted"/>
<comment type="caution">
    <text evidence="3">The sequence shown here is derived from an EMBL/GenBank/DDBJ whole genome shotgun (WGS) entry which is preliminary data.</text>
</comment>
<feature type="transmembrane region" description="Helical" evidence="2">
    <location>
        <begin position="12"/>
        <end position="34"/>
    </location>
</feature>
<dbReference type="OrthoDB" id="5869891at2759"/>
<keyword evidence="2" id="KW-0472">Membrane</keyword>